<dbReference type="STRING" id="515635.Dtur_1153"/>
<feature type="domain" description="ABC transporter" evidence="10">
    <location>
        <begin position="257"/>
        <end position="500"/>
    </location>
</feature>
<dbReference type="HOGENOM" id="CLU_000604_92_0_0"/>
<dbReference type="InParanoid" id="B8E2T2"/>
<dbReference type="RefSeq" id="WP_012583514.1">
    <property type="nucleotide sequence ID" value="NC_011661.1"/>
</dbReference>
<dbReference type="InterPro" id="IPR050107">
    <property type="entry name" value="ABC_carbohydrate_import_ATPase"/>
</dbReference>
<sequence length="510" mass="57419">MEEIIKLEGITKTFPGVLANDNINLSIYQGEIHAIVGENGAGKSTLMKILYGLYKPDKGNIYIKGKRVVFDSPKDAIENGIGMVHQHFMLIPPFSVIENIILGSEVKNGVSLNFKKAESLIKELMEATGFKVELYTKVENLSVGEAQRVEILKLLYRRAEVLILDEPTAVLAPQEVEELFKVLRRLASQGKTIIFISHKLNEVLEISDRVSVMRRGKLVETLETKNTNKYQLAQLMVGREVFLRVEKEKIEKGEEIFRVENLWVKGRKGIEVVKGISFNIRAGEIVGIAGVEGNGQTELIESIVGLIPIQKGRIYIKGKDITLKNIRQRRLHIGHIPEDRHKRGLILDFSVAENSILGLHFYKDFSKGVFLDYKKVNSHAERIVKEFDVKTPNIKTPIRHLSGGNQQKVVVGREISFSPEFLIASQPTRGLDIGATEFIHQLLINLRNQGKAILLVSADLDEILSLSDRIIVMYNGEIVGSFLEGEVDEKELGYYMMGVKKQKELKEALI</sequence>
<comment type="subcellular location">
    <subcellularLocation>
        <location evidence="1">Cell membrane</location>
        <topology evidence="1">Peripheral membrane protein</topology>
    </subcellularLocation>
</comment>
<dbReference type="PROSITE" id="PS50893">
    <property type="entry name" value="ABC_TRANSPORTER_2"/>
    <property type="match status" value="2"/>
</dbReference>
<dbReference type="CDD" id="cd03215">
    <property type="entry name" value="ABC_Carb_Monos_II"/>
    <property type="match status" value="1"/>
</dbReference>
<keyword evidence="6" id="KW-0547">Nucleotide-binding</keyword>
<organism evidence="11 12">
    <name type="scientific">Dictyoglomus turgidum (strain DSM 6724 / Z-1310)</name>
    <dbReference type="NCBI Taxonomy" id="515635"/>
    <lineage>
        <taxon>Bacteria</taxon>
        <taxon>Pseudomonadati</taxon>
        <taxon>Dictyoglomota</taxon>
        <taxon>Dictyoglomia</taxon>
        <taxon>Dictyoglomales</taxon>
        <taxon>Dictyoglomaceae</taxon>
        <taxon>Dictyoglomus</taxon>
    </lineage>
</organism>
<evidence type="ECO:0000256" key="2">
    <source>
        <dbReference type="ARBA" id="ARBA00022448"/>
    </source>
</evidence>
<keyword evidence="8" id="KW-1278">Translocase</keyword>
<dbReference type="FunFam" id="3.40.50.300:FF:000127">
    <property type="entry name" value="Ribose import ATP-binding protein RbsA"/>
    <property type="match status" value="1"/>
</dbReference>
<evidence type="ECO:0000256" key="1">
    <source>
        <dbReference type="ARBA" id="ARBA00004202"/>
    </source>
</evidence>
<dbReference type="GO" id="GO:0005886">
    <property type="term" value="C:plasma membrane"/>
    <property type="evidence" value="ECO:0000318"/>
    <property type="project" value="GO_Central"/>
</dbReference>
<dbReference type="InterPro" id="IPR003593">
    <property type="entry name" value="AAA+_ATPase"/>
</dbReference>
<dbReference type="eggNOG" id="COG3845">
    <property type="taxonomic scope" value="Bacteria"/>
</dbReference>
<dbReference type="EMBL" id="CP001251">
    <property type="protein sequence ID" value="ACK42432.1"/>
    <property type="molecule type" value="Genomic_DNA"/>
</dbReference>
<keyword evidence="12" id="KW-1185">Reference proteome</keyword>
<protein>
    <submittedName>
        <fullName evidence="11">ABC transporter related</fullName>
    </submittedName>
</protein>
<dbReference type="GO" id="GO:0022857">
    <property type="term" value="F:transmembrane transporter activity"/>
    <property type="evidence" value="ECO:0000318"/>
    <property type="project" value="GO_Central"/>
</dbReference>
<dbReference type="AlphaFoldDB" id="B8E2T2"/>
<dbReference type="InterPro" id="IPR027417">
    <property type="entry name" value="P-loop_NTPase"/>
</dbReference>
<dbReference type="Proteomes" id="UP000007719">
    <property type="component" value="Chromosome"/>
</dbReference>
<dbReference type="InterPro" id="IPR017871">
    <property type="entry name" value="ABC_transporter-like_CS"/>
</dbReference>
<dbReference type="CDD" id="cd03216">
    <property type="entry name" value="ABC_Carb_Monos_I"/>
    <property type="match status" value="1"/>
</dbReference>
<dbReference type="PROSITE" id="PS00211">
    <property type="entry name" value="ABC_TRANSPORTER_1"/>
    <property type="match status" value="2"/>
</dbReference>
<evidence type="ECO:0000256" key="4">
    <source>
        <dbReference type="ARBA" id="ARBA00022597"/>
    </source>
</evidence>
<evidence type="ECO:0000256" key="8">
    <source>
        <dbReference type="ARBA" id="ARBA00022967"/>
    </source>
</evidence>
<keyword evidence="5" id="KW-0677">Repeat</keyword>
<dbReference type="Gene3D" id="3.40.50.300">
    <property type="entry name" value="P-loop containing nucleotide triphosphate hydrolases"/>
    <property type="match status" value="2"/>
</dbReference>
<dbReference type="InterPro" id="IPR003439">
    <property type="entry name" value="ABC_transporter-like_ATP-bd"/>
</dbReference>
<feature type="domain" description="ABC transporter" evidence="10">
    <location>
        <begin position="5"/>
        <end position="240"/>
    </location>
</feature>
<keyword evidence="3" id="KW-1003">Cell membrane</keyword>
<dbReference type="SUPFAM" id="SSF52540">
    <property type="entry name" value="P-loop containing nucleoside triphosphate hydrolases"/>
    <property type="match status" value="2"/>
</dbReference>
<evidence type="ECO:0000256" key="6">
    <source>
        <dbReference type="ARBA" id="ARBA00022741"/>
    </source>
</evidence>
<evidence type="ECO:0000256" key="3">
    <source>
        <dbReference type="ARBA" id="ARBA00022475"/>
    </source>
</evidence>
<evidence type="ECO:0000256" key="5">
    <source>
        <dbReference type="ARBA" id="ARBA00022737"/>
    </source>
</evidence>
<dbReference type="GO" id="GO:0016887">
    <property type="term" value="F:ATP hydrolysis activity"/>
    <property type="evidence" value="ECO:0007669"/>
    <property type="project" value="InterPro"/>
</dbReference>
<keyword evidence="7" id="KW-0067">ATP-binding</keyword>
<evidence type="ECO:0000313" key="11">
    <source>
        <dbReference type="EMBL" id="ACK42432.1"/>
    </source>
</evidence>
<dbReference type="PANTHER" id="PTHR43790:SF4">
    <property type="entry name" value="GUANOSINE IMPORT ATP-BINDING PROTEIN NUPO"/>
    <property type="match status" value="1"/>
</dbReference>
<dbReference type="FunCoup" id="B8E2T2">
    <property type="interactions" value="62"/>
</dbReference>
<keyword evidence="4" id="KW-0762">Sugar transport</keyword>
<evidence type="ECO:0000256" key="9">
    <source>
        <dbReference type="ARBA" id="ARBA00023136"/>
    </source>
</evidence>
<keyword evidence="2" id="KW-0813">Transport</keyword>
<gene>
    <name evidence="11" type="ordered locus">Dtur_1153</name>
</gene>
<dbReference type="PANTHER" id="PTHR43790">
    <property type="entry name" value="CARBOHYDRATE TRANSPORT ATP-BINDING PROTEIN MG119-RELATED"/>
    <property type="match status" value="1"/>
</dbReference>
<evidence type="ECO:0000256" key="7">
    <source>
        <dbReference type="ARBA" id="ARBA00022840"/>
    </source>
</evidence>
<keyword evidence="9" id="KW-0472">Membrane</keyword>
<dbReference type="OrthoDB" id="9809450at2"/>
<dbReference type="KEGG" id="dtu:Dtur_1153"/>
<proteinExistence type="predicted"/>
<dbReference type="EnsemblBacteria" id="ACK42432">
    <property type="protein sequence ID" value="ACK42432"/>
    <property type="gene ID" value="Dtur_1153"/>
</dbReference>
<evidence type="ECO:0000313" key="12">
    <source>
        <dbReference type="Proteomes" id="UP000007719"/>
    </source>
</evidence>
<accession>B8E2T2</accession>
<dbReference type="SMART" id="SM00382">
    <property type="entry name" value="AAA"/>
    <property type="match status" value="2"/>
</dbReference>
<reference evidence="12" key="1">
    <citation type="journal article" date="2016" name="Front. Microbiol.">
        <title>The complete genome sequence of hyperthermophile Dictyoglomus turgidum DSM 6724 reveals a specialized carbohydrate fermentor.</title>
        <authorList>
            <person name="Brumm P.J."/>
            <person name="Gowda K."/>
            <person name="Robb F.T."/>
            <person name="Mead D.A."/>
        </authorList>
    </citation>
    <scope>NUCLEOTIDE SEQUENCE [LARGE SCALE GENOMIC DNA]</scope>
    <source>
        <strain evidence="12">DSM 6724 / Z-1310</strain>
    </source>
</reference>
<name>B8E2T2_DICTD</name>
<evidence type="ECO:0000259" key="10">
    <source>
        <dbReference type="PROSITE" id="PS50893"/>
    </source>
</evidence>
<dbReference type="GO" id="GO:0005524">
    <property type="term" value="F:ATP binding"/>
    <property type="evidence" value="ECO:0007669"/>
    <property type="project" value="UniProtKB-KW"/>
</dbReference>
<dbReference type="Pfam" id="PF00005">
    <property type="entry name" value="ABC_tran"/>
    <property type="match status" value="2"/>
</dbReference>